<evidence type="ECO:0000313" key="2">
    <source>
        <dbReference type="EMBL" id="CAK1260334.1"/>
    </source>
</evidence>
<evidence type="ECO:0000313" key="1">
    <source>
        <dbReference type="EMBL" id="AIF77404.1"/>
    </source>
</evidence>
<proteinExistence type="predicted"/>
<geneLocation type="plasmid" evidence="2 5">
    <name>pF801-1</name>
</geneLocation>
<gene>
    <name evidence="3" type="ORF">ExPECSC038_03686</name>
    <name evidence="2" type="ORF">FGAF801_47450</name>
</gene>
<organism evidence="1">
    <name type="scientific">Escherichia coli</name>
    <dbReference type="NCBI Taxonomy" id="562"/>
    <lineage>
        <taxon>Bacteria</taxon>
        <taxon>Pseudomonadati</taxon>
        <taxon>Pseudomonadota</taxon>
        <taxon>Gammaproteobacteria</taxon>
        <taxon>Enterobacterales</taxon>
        <taxon>Enterobacteriaceae</taxon>
        <taxon>Escherichia</taxon>
    </lineage>
</organism>
<accession>A0A075MA15</accession>
<dbReference type="EMBL" id="BFIH01000057">
    <property type="protein sequence ID" value="GCO38750.1"/>
    <property type="molecule type" value="Genomic_DNA"/>
</dbReference>
<evidence type="ECO:0000313" key="5">
    <source>
        <dbReference type="Proteomes" id="UP001295876"/>
    </source>
</evidence>
<reference evidence="3 4" key="2">
    <citation type="submission" date="2018-04" db="EMBL/GenBank/DDBJ databases">
        <title>Large scale genomics of bovine and human commensal E. coli to reveal the emerging process of EHEC.</title>
        <authorList>
            <person name="Arimizu Y."/>
            <person name="Ogura Y."/>
        </authorList>
    </citation>
    <scope>NUCLEOTIDE SEQUENCE [LARGE SCALE GENOMIC DNA]</scope>
    <source>
        <strain evidence="3 4">ECSC038</strain>
    </source>
</reference>
<protein>
    <submittedName>
        <fullName evidence="1">Uncharacterized protein</fullName>
    </submittedName>
</protein>
<evidence type="ECO:0000313" key="3">
    <source>
        <dbReference type="EMBL" id="GCO38750.1"/>
    </source>
</evidence>
<reference evidence="1" key="1">
    <citation type="journal article" date="2014" name="J. Antimicrob. Chemother.">
        <title>Nucleotide sequences of 16 transmissible plasmids identified in nine multidrug-resistant Escherichia coli isolates expressing an ESBL phenotype isolated from food-producing animals and healthy humans.</title>
        <authorList>
            <person name="Wang J."/>
            <person name="Stephan R."/>
            <person name="Power K."/>
            <person name="Yan Q."/>
            <person name="Hachler H."/>
            <person name="Fanning S."/>
        </authorList>
    </citation>
    <scope>NUCLEOTIDE SEQUENCE</scope>
    <source>
        <strain evidence="1">Human-2332</strain>
        <plasmid evidence="1">pH2332-166</plasmid>
    </source>
</reference>
<geneLocation type="plasmid" evidence="1">
    <name>pH2332-166</name>
</geneLocation>
<name>A0A075MA15_ECOLX</name>
<dbReference type="Proteomes" id="UP001295876">
    <property type="component" value="Plasmid pF801-1"/>
</dbReference>
<reference evidence="2" key="3">
    <citation type="submission" date="2023-10" db="EMBL/GenBank/DDBJ databases">
        <authorList>
            <person name="Leclercq S."/>
        </authorList>
    </citation>
    <scope>NUCLEOTIDE SEQUENCE</scope>
    <source>
        <strain evidence="2">F801</strain>
        <plasmid evidence="2">pF801-1</plasmid>
    </source>
</reference>
<dbReference type="EMBL" id="OY757134">
    <property type="protein sequence ID" value="CAK1260334.1"/>
    <property type="molecule type" value="Genomic_DNA"/>
</dbReference>
<dbReference type="Proteomes" id="UP000300926">
    <property type="component" value="Unassembled WGS sequence"/>
</dbReference>
<keyword evidence="1" id="KW-0614">Plasmid</keyword>
<dbReference type="AlphaFoldDB" id="A0A075MA15"/>
<evidence type="ECO:0000313" key="4">
    <source>
        <dbReference type="Proteomes" id="UP000300926"/>
    </source>
</evidence>
<sequence>MSYVTLIFSDNNLNQLDYCHLINNDILSSLDWPPESPDNQYHLFK</sequence>
<dbReference type="EMBL" id="KJ484626">
    <property type="protein sequence ID" value="AIF77404.1"/>
    <property type="molecule type" value="Genomic_DNA"/>
</dbReference>